<sequence length="586" mass="68115">KKQMRQLLQKEQQINSLSDIRDDRVDELEQQMANLKKALVGMIGNMDKDAVMFSAQEFQQKSEDDLQDVQLLLPTENIFASDNSTQTDNTKTTQGTQTTLDFRFFQLFEQNRKQIVELNEEINKWKKSVQQKEKEIEIKEAVTKKLNIQLKKLEKYQESGEAMEAEIEEQKQLILKLNQQISEEEEVKTVFSSRVDVLNSALDHAKLQLSNQKDETDQKQRKIEELQGKLSKQIEICEELEQNCEQQKQQMSLQPPPPSQNFQRDELQAAKTALIKQESSSQKELLNLELSKQLKQQKLRSREVGVQANLVETTDFEPIYNELSQKDPFEGYNPERLRQSEFVVQKDVAVFENSFFMLKLNVKEGKILARNKKETEIVPREWFVSQCGTKLVDAFGTVLDRDGIIKLKGQELDDYLSFVKQQKINVLRQLQKHQSVLNVLKQPSNDFLKSYQKQKQEILDRKQQNFEKYLKLQQEIFIRKSEAQLTSTLAIAKREFGELQVITNGNLVSTAKVSKRTPLASSSAMFRSYYDNRFDGCLNNTVSVKCLAQPLPKQTKKKKILEQPMRVEKVAMKRKELLTVSCLKDE</sequence>
<feature type="coiled-coil region" evidence="1">
    <location>
        <begin position="18"/>
        <end position="45"/>
    </location>
</feature>
<evidence type="ECO:0000256" key="1">
    <source>
        <dbReference type="SAM" id="Coils"/>
    </source>
</evidence>
<reference evidence="2" key="1">
    <citation type="submission" date="2015-07" db="EMBL/GenBank/DDBJ databases">
        <title>Adaptation to a free-living lifestyle via gene acquisitions in the diplomonad Trepomonas sp. PC1.</title>
        <authorList>
            <person name="Xu F."/>
            <person name="Jerlstrom-Hultqvist J."/>
            <person name="Kolisko M."/>
            <person name="Simpson A.G.B."/>
            <person name="Roger A.J."/>
            <person name="Svard S.G."/>
            <person name="Andersson J.O."/>
        </authorList>
    </citation>
    <scope>NUCLEOTIDE SEQUENCE</scope>
    <source>
        <strain evidence="2">PC1</strain>
    </source>
</reference>
<name>A0A146K2T3_9EUKA</name>
<gene>
    <name evidence="2" type="ORF">TPC1_30509</name>
</gene>
<keyword evidence="1" id="KW-0175">Coiled coil</keyword>
<dbReference type="EMBL" id="GDID01006610">
    <property type="protein sequence ID" value="JAP89996.1"/>
    <property type="molecule type" value="Transcribed_RNA"/>
</dbReference>
<feature type="non-terminal residue" evidence="2">
    <location>
        <position position="586"/>
    </location>
</feature>
<organism evidence="2">
    <name type="scientific">Trepomonas sp. PC1</name>
    <dbReference type="NCBI Taxonomy" id="1076344"/>
    <lineage>
        <taxon>Eukaryota</taxon>
        <taxon>Metamonada</taxon>
        <taxon>Diplomonadida</taxon>
        <taxon>Hexamitidae</taxon>
        <taxon>Hexamitinae</taxon>
        <taxon>Trepomonas</taxon>
    </lineage>
</organism>
<evidence type="ECO:0000313" key="2">
    <source>
        <dbReference type="EMBL" id="JAP89996.1"/>
    </source>
</evidence>
<feature type="non-terminal residue" evidence="2">
    <location>
        <position position="1"/>
    </location>
</feature>
<dbReference type="AlphaFoldDB" id="A0A146K2T3"/>
<accession>A0A146K2T3</accession>
<feature type="coiled-coil region" evidence="1">
    <location>
        <begin position="108"/>
        <end position="250"/>
    </location>
</feature>
<protein>
    <submittedName>
        <fullName evidence="2">Uncharacterized protein</fullName>
    </submittedName>
</protein>
<proteinExistence type="predicted"/>